<gene>
    <name evidence="5" type="ORF">PF004_g2786</name>
    <name evidence="4" type="ORF">PF005_g2447</name>
    <name evidence="3" type="ORF">PF006_g1875</name>
    <name evidence="2" type="ORF">PF007_g2393</name>
    <name evidence="1" type="ORF">PF011_g3175</name>
</gene>
<dbReference type="EMBL" id="QXGB01000066">
    <property type="protein sequence ID" value="KAE9233182.1"/>
    <property type="molecule type" value="Genomic_DNA"/>
</dbReference>
<evidence type="ECO:0000313" key="8">
    <source>
        <dbReference type="Proteomes" id="UP000441208"/>
    </source>
</evidence>
<evidence type="ECO:0000313" key="9">
    <source>
        <dbReference type="Proteomes" id="UP000460718"/>
    </source>
</evidence>
<dbReference type="EMBL" id="QXFW01000103">
    <property type="protein sequence ID" value="KAE9025124.1"/>
    <property type="molecule type" value="Genomic_DNA"/>
</dbReference>
<keyword evidence="6" id="KW-1185">Reference proteome</keyword>
<dbReference type="Proteomes" id="UP000441208">
    <property type="component" value="Unassembled WGS sequence"/>
</dbReference>
<dbReference type="Proteomes" id="UP000433483">
    <property type="component" value="Unassembled WGS sequence"/>
</dbReference>
<dbReference type="AlphaFoldDB" id="A0A6A3TF53"/>
<evidence type="ECO:0000313" key="3">
    <source>
        <dbReference type="EMBL" id="KAE9154053.1"/>
    </source>
</evidence>
<name>A0A6A3TF53_9STRA</name>
<dbReference type="Proteomes" id="UP000440732">
    <property type="component" value="Unassembled WGS sequence"/>
</dbReference>
<evidence type="ECO:0000313" key="10">
    <source>
        <dbReference type="Proteomes" id="UP000476176"/>
    </source>
</evidence>
<reference evidence="6 7" key="1">
    <citation type="submission" date="2018-08" db="EMBL/GenBank/DDBJ databases">
        <title>Genomic investigation of the strawberry pathogen Phytophthora fragariae indicates pathogenicity is determined by transcriptional variation in three key races.</title>
        <authorList>
            <person name="Adams T.M."/>
            <person name="Armitage A.D."/>
            <person name="Sobczyk M.K."/>
            <person name="Bates H.J."/>
            <person name="Dunwell J.M."/>
            <person name="Nellist C.F."/>
            <person name="Harrison R.J."/>
        </authorList>
    </citation>
    <scope>NUCLEOTIDE SEQUENCE [LARGE SCALE GENOMIC DNA]</scope>
    <source>
        <strain evidence="5 10">BC-23</strain>
        <strain evidence="4 6">NOV-27</strain>
        <strain evidence="3 7">NOV-5</strain>
        <strain evidence="2 8">NOV-71</strain>
        <strain evidence="1 9">SCRP245</strain>
    </source>
</reference>
<evidence type="ECO:0000313" key="7">
    <source>
        <dbReference type="Proteomes" id="UP000440732"/>
    </source>
</evidence>
<dbReference type="Proteomes" id="UP000460718">
    <property type="component" value="Unassembled WGS sequence"/>
</dbReference>
<evidence type="ECO:0000313" key="2">
    <source>
        <dbReference type="EMBL" id="KAE9135918.1"/>
    </source>
</evidence>
<sequence>MPSVSDTIEYFKEYNEGANHLSIQTRRSPPSRPASSWWRSLCWTAAAAPSKPADEKTQVISLLTDKDF</sequence>
<dbReference type="Proteomes" id="UP000476176">
    <property type="component" value="Unassembled WGS sequence"/>
</dbReference>
<organism evidence="2 8">
    <name type="scientific">Phytophthora fragariae</name>
    <dbReference type="NCBI Taxonomy" id="53985"/>
    <lineage>
        <taxon>Eukaryota</taxon>
        <taxon>Sar</taxon>
        <taxon>Stramenopiles</taxon>
        <taxon>Oomycota</taxon>
        <taxon>Peronosporomycetes</taxon>
        <taxon>Peronosporales</taxon>
        <taxon>Peronosporaceae</taxon>
        <taxon>Phytophthora</taxon>
    </lineage>
</organism>
<evidence type="ECO:0000313" key="1">
    <source>
        <dbReference type="EMBL" id="KAE9025124.1"/>
    </source>
</evidence>
<dbReference type="EMBL" id="QXGC01000082">
    <property type="protein sequence ID" value="KAE9250800.1"/>
    <property type="molecule type" value="Genomic_DNA"/>
</dbReference>
<proteinExistence type="predicted"/>
<dbReference type="EMBL" id="QXGA01000049">
    <property type="protein sequence ID" value="KAE9154053.1"/>
    <property type="molecule type" value="Genomic_DNA"/>
</dbReference>
<protein>
    <submittedName>
        <fullName evidence="2">Uncharacterized protein</fullName>
    </submittedName>
</protein>
<evidence type="ECO:0000313" key="4">
    <source>
        <dbReference type="EMBL" id="KAE9233182.1"/>
    </source>
</evidence>
<dbReference type="EMBL" id="QXFZ01000064">
    <property type="protein sequence ID" value="KAE9135918.1"/>
    <property type="molecule type" value="Genomic_DNA"/>
</dbReference>
<evidence type="ECO:0000313" key="6">
    <source>
        <dbReference type="Proteomes" id="UP000433483"/>
    </source>
</evidence>
<evidence type="ECO:0000313" key="5">
    <source>
        <dbReference type="EMBL" id="KAE9250800.1"/>
    </source>
</evidence>
<comment type="caution">
    <text evidence="2">The sequence shown here is derived from an EMBL/GenBank/DDBJ whole genome shotgun (WGS) entry which is preliminary data.</text>
</comment>
<accession>A0A6A3TF53</accession>